<gene>
    <name evidence="6" type="ORF">IM660_04715</name>
</gene>
<comment type="similarity">
    <text evidence="1">Belongs to the HipA Ser/Thr kinase family.</text>
</comment>
<dbReference type="RefSeq" id="WP_193498254.1">
    <property type="nucleotide sequence ID" value="NZ_CP063169.1"/>
</dbReference>
<dbReference type="CDD" id="cd17808">
    <property type="entry name" value="HipA_Ec_like"/>
    <property type="match status" value="1"/>
</dbReference>
<evidence type="ECO:0000256" key="3">
    <source>
        <dbReference type="ARBA" id="ARBA00022777"/>
    </source>
</evidence>
<feature type="domain" description="HipA N-terminal subdomain 1" evidence="5">
    <location>
        <begin position="6"/>
        <end position="103"/>
    </location>
</feature>
<dbReference type="NCBIfam" id="TIGR03071">
    <property type="entry name" value="couple_hipA"/>
    <property type="match status" value="1"/>
</dbReference>
<name>A0A7M1SVM5_9MICO</name>
<evidence type="ECO:0000256" key="1">
    <source>
        <dbReference type="ARBA" id="ARBA00010164"/>
    </source>
</evidence>
<dbReference type="PANTHER" id="PTHR37419:SF1">
    <property type="entry name" value="SERINE_THREONINE-PROTEIN KINASE TOXIN HIPA"/>
    <property type="match status" value="1"/>
</dbReference>
<dbReference type="Pfam" id="PF07804">
    <property type="entry name" value="HipA_C"/>
    <property type="match status" value="1"/>
</dbReference>
<protein>
    <submittedName>
        <fullName evidence="6">Type II toxin-antitoxin system HipA family toxin</fullName>
    </submittedName>
</protein>
<feature type="domain" description="HipA-like C-terminal" evidence="4">
    <location>
        <begin position="149"/>
        <end position="383"/>
    </location>
</feature>
<dbReference type="InterPro" id="IPR052028">
    <property type="entry name" value="HipA_Ser/Thr_kinase"/>
</dbReference>
<dbReference type="Proteomes" id="UP000593758">
    <property type="component" value="Chromosome"/>
</dbReference>
<accession>A0A7M1SVM5</accession>
<evidence type="ECO:0000259" key="4">
    <source>
        <dbReference type="Pfam" id="PF07804"/>
    </source>
</evidence>
<keyword evidence="3" id="KW-0418">Kinase</keyword>
<evidence type="ECO:0000313" key="6">
    <source>
        <dbReference type="EMBL" id="QOR71598.1"/>
    </source>
</evidence>
<evidence type="ECO:0000313" key="7">
    <source>
        <dbReference type="Proteomes" id="UP000593758"/>
    </source>
</evidence>
<dbReference type="InterPro" id="IPR012893">
    <property type="entry name" value="HipA-like_C"/>
</dbReference>
<reference evidence="6 7" key="1">
    <citation type="submission" date="2020-10" db="EMBL/GenBank/DDBJ databases">
        <title>Haloactinobacterium sp. RN3S43, a bacterium isolated from saline soil.</title>
        <authorList>
            <person name="Sun J.-Q."/>
        </authorList>
    </citation>
    <scope>NUCLEOTIDE SEQUENCE [LARGE SCALE GENOMIC DNA]</scope>
    <source>
        <strain evidence="6 7">RN3S43</strain>
    </source>
</reference>
<dbReference type="Pfam" id="PF13657">
    <property type="entry name" value="Couple_hipA"/>
    <property type="match status" value="1"/>
</dbReference>
<keyword evidence="7" id="KW-1185">Reference proteome</keyword>
<evidence type="ECO:0000256" key="2">
    <source>
        <dbReference type="ARBA" id="ARBA00022679"/>
    </source>
</evidence>
<dbReference type="KEGG" id="halt:IM660_04715"/>
<evidence type="ECO:0000259" key="5">
    <source>
        <dbReference type="Pfam" id="PF13657"/>
    </source>
</evidence>
<dbReference type="GO" id="GO:0005829">
    <property type="term" value="C:cytosol"/>
    <property type="evidence" value="ECO:0007669"/>
    <property type="project" value="TreeGrafter"/>
</dbReference>
<proteinExistence type="inferred from homology"/>
<dbReference type="GO" id="GO:0004674">
    <property type="term" value="F:protein serine/threonine kinase activity"/>
    <property type="evidence" value="ECO:0007669"/>
    <property type="project" value="TreeGrafter"/>
</dbReference>
<organism evidence="6 7">
    <name type="scientific">Ruania alkalisoli</name>
    <dbReference type="NCBI Taxonomy" id="2779775"/>
    <lineage>
        <taxon>Bacteria</taxon>
        <taxon>Bacillati</taxon>
        <taxon>Actinomycetota</taxon>
        <taxon>Actinomycetes</taxon>
        <taxon>Micrococcales</taxon>
        <taxon>Ruaniaceae</taxon>
        <taxon>Ruania</taxon>
    </lineage>
</organism>
<dbReference type="EMBL" id="CP063169">
    <property type="protein sequence ID" value="QOR71598.1"/>
    <property type="molecule type" value="Genomic_DNA"/>
</dbReference>
<dbReference type="AlphaFoldDB" id="A0A7M1SVM5"/>
<keyword evidence="2" id="KW-0808">Transferase</keyword>
<dbReference type="InterPro" id="IPR017508">
    <property type="entry name" value="HipA_N1"/>
</dbReference>
<dbReference type="PANTHER" id="PTHR37419">
    <property type="entry name" value="SERINE/THREONINE-PROTEIN KINASE TOXIN HIPA"/>
    <property type="match status" value="1"/>
</dbReference>
<sequence length="428" mass="47164">MSAHLTAYLDGTRVGWFERHAAGVAFAFDDGWRRSARRLELSLSMLKSRREHRGDAPINFLWNLLPDNDAVLQRWGSRFGVSPRNPMALLTHVGLEAAGAVQLSEHDDAILSAPAGAERISEQQLAEHIRSLRADPSNWLLPGHVGGYFSLAGAQSKFALTWTGRSWAVPTGRSASTHIVKPGIYGLDQGDLNEHLTMRAASLLGLSVANSRVEQFDDERVVVVERYDRRRRADGVVRLHQEDLAQALGVHPARKYQSEGGPGLMQIVDAIRQARGRDAGSSIAAIFDATLFNWAALGTDGHAKNYSLLHDQVRGPRLAPLYDLTTALPYPSLNDRRARLAMSYGKRYKVAEIRPRHILREARAIGIDEEEAVRRARHLVSGLAEAYSQAAGEVQLDDASRAFVATLIDAAHARCRTLTAQLDEMSVP</sequence>